<organism evidence="1 2">
    <name type="scientific">Streblomastix strix</name>
    <dbReference type="NCBI Taxonomy" id="222440"/>
    <lineage>
        <taxon>Eukaryota</taxon>
        <taxon>Metamonada</taxon>
        <taxon>Preaxostyla</taxon>
        <taxon>Oxymonadida</taxon>
        <taxon>Streblomastigidae</taxon>
        <taxon>Streblomastix</taxon>
    </lineage>
</organism>
<dbReference type="AlphaFoldDB" id="A0A5J4TF43"/>
<feature type="non-terminal residue" evidence="1">
    <location>
        <position position="173"/>
    </location>
</feature>
<sequence>MREGVLRDQKEAEDKLFWQSLAERHDQLDIEEAKLEGIETRKQRTKDDLYNKVKVGKYNEMLDNIDINEGDAIYKGIVKTTDVFNQRPPEIDKTELHLRIKNYLIKQMQEDRDKKQKMKDEDYALGVMLRELENQKVKEMNERDWLIKKGKQEEERDLLERQMLEEKYTMPDK</sequence>
<reference evidence="1 2" key="1">
    <citation type="submission" date="2019-03" db="EMBL/GenBank/DDBJ databases">
        <title>Single cell metagenomics reveals metabolic interactions within the superorganism composed of flagellate Streblomastix strix and complex community of Bacteroidetes bacteria on its surface.</title>
        <authorList>
            <person name="Treitli S.C."/>
            <person name="Kolisko M."/>
            <person name="Husnik F."/>
            <person name="Keeling P."/>
            <person name="Hampl V."/>
        </authorList>
    </citation>
    <scope>NUCLEOTIDE SEQUENCE [LARGE SCALE GENOMIC DNA]</scope>
    <source>
        <strain evidence="1">ST1C</strain>
    </source>
</reference>
<protein>
    <submittedName>
        <fullName evidence="1">Uncharacterized protein</fullName>
    </submittedName>
</protein>
<proteinExistence type="predicted"/>
<dbReference type="EMBL" id="SNRW01032347">
    <property type="protein sequence ID" value="KAA6356828.1"/>
    <property type="molecule type" value="Genomic_DNA"/>
</dbReference>
<dbReference type="Proteomes" id="UP000324800">
    <property type="component" value="Unassembled WGS sequence"/>
</dbReference>
<accession>A0A5J4TF43</accession>
<comment type="caution">
    <text evidence="1">The sequence shown here is derived from an EMBL/GenBank/DDBJ whole genome shotgun (WGS) entry which is preliminary data.</text>
</comment>
<evidence type="ECO:0000313" key="1">
    <source>
        <dbReference type="EMBL" id="KAA6356828.1"/>
    </source>
</evidence>
<evidence type="ECO:0000313" key="2">
    <source>
        <dbReference type="Proteomes" id="UP000324800"/>
    </source>
</evidence>
<name>A0A5J4TF43_9EUKA</name>
<gene>
    <name evidence="1" type="ORF">EZS28_047645</name>
</gene>